<evidence type="ECO:0000313" key="20">
    <source>
        <dbReference type="EMBL" id="MDE49995.1"/>
    </source>
</evidence>
<keyword evidence="14" id="KW-0866">Nonsense-mediated mRNA decay</keyword>
<evidence type="ECO:0000256" key="14">
    <source>
        <dbReference type="ARBA" id="ARBA00023161"/>
    </source>
</evidence>
<evidence type="ECO:0000256" key="17">
    <source>
        <dbReference type="ARBA" id="ARBA00023273"/>
    </source>
</evidence>
<evidence type="ECO:0000256" key="6">
    <source>
        <dbReference type="ARBA" id="ARBA00019964"/>
    </source>
</evidence>
<dbReference type="InterPro" id="IPR028544">
    <property type="entry name" value="CASC3"/>
</dbReference>
<feature type="compositionally biased region" description="Basic and acidic residues" evidence="18">
    <location>
        <begin position="438"/>
        <end position="448"/>
    </location>
</feature>
<protein>
    <recommendedName>
        <fullName evidence="6">Protein CASC3</fullName>
    </recommendedName>
</protein>
<dbReference type="EMBL" id="GGYP01005224">
    <property type="protein sequence ID" value="MDE49995.1"/>
    <property type="molecule type" value="Transcribed_RNA"/>
</dbReference>
<feature type="compositionally biased region" description="Low complexity" evidence="18">
    <location>
        <begin position="774"/>
        <end position="853"/>
    </location>
</feature>
<keyword evidence="9" id="KW-0507">mRNA processing</keyword>
<dbReference type="GO" id="GO:0010494">
    <property type="term" value="C:cytoplasmic stress granule"/>
    <property type="evidence" value="ECO:0007669"/>
    <property type="project" value="UniProtKB-SubCell"/>
</dbReference>
<feature type="compositionally biased region" description="Basic and acidic residues" evidence="18">
    <location>
        <begin position="554"/>
        <end position="564"/>
    </location>
</feature>
<dbReference type="Pfam" id="PF09405">
    <property type="entry name" value="Btz"/>
    <property type="match status" value="1"/>
</dbReference>
<feature type="compositionally biased region" description="Polar residues" evidence="18">
    <location>
        <begin position="927"/>
        <end position="939"/>
    </location>
</feature>
<evidence type="ECO:0000259" key="19">
    <source>
        <dbReference type="SMART" id="SM01044"/>
    </source>
</evidence>
<evidence type="ECO:0000256" key="5">
    <source>
        <dbReference type="ARBA" id="ARBA00009548"/>
    </source>
</evidence>
<dbReference type="PANTHER" id="PTHR13434">
    <property type="entry name" value="PROTEIN CASC3"/>
    <property type="match status" value="1"/>
</dbReference>
<evidence type="ECO:0000256" key="11">
    <source>
        <dbReference type="ARBA" id="ARBA00022816"/>
    </source>
</evidence>
<evidence type="ECO:0000256" key="10">
    <source>
        <dbReference type="ARBA" id="ARBA00022728"/>
    </source>
</evidence>
<dbReference type="SMART" id="SM01044">
    <property type="entry name" value="Btz"/>
    <property type="match status" value="1"/>
</dbReference>
<evidence type="ECO:0000256" key="9">
    <source>
        <dbReference type="ARBA" id="ARBA00022664"/>
    </source>
</evidence>
<keyword evidence="16" id="KW-0539">Nucleus</keyword>
<dbReference type="GO" id="GO:0008380">
    <property type="term" value="P:RNA splicing"/>
    <property type="evidence" value="ECO:0007669"/>
    <property type="project" value="UniProtKB-KW"/>
</dbReference>
<dbReference type="GO" id="GO:0006417">
    <property type="term" value="P:regulation of translation"/>
    <property type="evidence" value="ECO:0007669"/>
    <property type="project" value="UniProtKB-KW"/>
</dbReference>
<comment type="similarity">
    <text evidence="5">Belongs to the CASC3 family.</text>
</comment>
<keyword evidence="13" id="KW-0694">RNA-binding</keyword>
<keyword evidence="10" id="KW-0747">Spliceosome</keyword>
<dbReference type="AlphaFoldDB" id="A0A6G1SHN8"/>
<dbReference type="PANTHER" id="PTHR13434:SF0">
    <property type="entry name" value="PROTEIN CASC3"/>
    <property type="match status" value="1"/>
</dbReference>
<feature type="compositionally biased region" description="Low complexity" evidence="18">
    <location>
        <begin position="864"/>
        <end position="875"/>
    </location>
</feature>
<feature type="compositionally biased region" description="Polar residues" evidence="18">
    <location>
        <begin position="882"/>
        <end position="891"/>
    </location>
</feature>
<evidence type="ECO:0000256" key="7">
    <source>
        <dbReference type="ARBA" id="ARBA00022448"/>
    </source>
</evidence>
<feature type="domain" description="Btz" evidence="19">
    <location>
        <begin position="269"/>
        <end position="409"/>
    </location>
</feature>
<evidence type="ECO:0000256" key="3">
    <source>
        <dbReference type="ARBA" id="ARBA00004324"/>
    </source>
</evidence>
<reference evidence="20" key="1">
    <citation type="submission" date="2018-10" db="EMBL/GenBank/DDBJ databases">
        <title>Transcriptome assembly of Aceria tosichella (Wheat curl mite) Type 2.</title>
        <authorList>
            <person name="Scully E.D."/>
            <person name="Geib S.M."/>
            <person name="Palmer N.A."/>
            <person name="Gupta A.K."/>
            <person name="Sarath G."/>
            <person name="Tatineni S."/>
        </authorList>
    </citation>
    <scope>NUCLEOTIDE SEQUENCE</scope>
    <source>
        <strain evidence="20">LincolnNE</strain>
    </source>
</reference>
<dbReference type="GO" id="GO:0000184">
    <property type="term" value="P:nuclear-transcribed mRNA catabolic process, nonsense-mediated decay"/>
    <property type="evidence" value="ECO:0007669"/>
    <property type="project" value="UniProtKB-KW"/>
</dbReference>
<feature type="region of interest" description="Disordered" evidence="18">
    <location>
        <begin position="1"/>
        <end position="216"/>
    </location>
</feature>
<feature type="compositionally biased region" description="Polar residues" evidence="18">
    <location>
        <begin position="411"/>
        <end position="437"/>
    </location>
</feature>
<evidence type="ECO:0000256" key="8">
    <source>
        <dbReference type="ARBA" id="ARBA00022490"/>
    </source>
</evidence>
<dbReference type="GO" id="GO:0035145">
    <property type="term" value="C:exon-exon junction complex"/>
    <property type="evidence" value="ECO:0007669"/>
    <property type="project" value="InterPro"/>
</dbReference>
<sequence length="1100" mass="122987">MYADDQDEDVEEEEEFHEVEEEKHKTSQDAVNDSNSNHAETTTPEKATTSPGQESSTDIDWANIMLSTQSESTERPKTDEISTSEPAQSENIDRPVREEISACHVAPSESAEPTRTDETSPSEPAQPENSDRLEANEISPSKPAQSQDSDRLETNEISSSKSAQLENSDQTVEPTEIPSSHAAQPEDSDRPVPDETSESQAAQPEGTLDPQDVVRLSDDSIMNNIIKDTQDKLKIVDESCDEIEQKKQDQEEPKDSLDQQASDLAPVAADEVVSSEKTPEEDAELASDDKKSDKVEKKELDLDEDVKNPQYIPKKGVFYEHDDRSHDLEEKKASTTTKKDEDAVDAKEINVSKRTPSQDKQAENRRSNRRQRTDGDRWNHDLFRGEKQKPKSKSELINAYGYDIRHERSGRNQQTDGRQPRSSNNSNADRPQTSQDGQRSRQSKDGRGQRQNQPNNRSRERRGGGGGGARRPNVSKVTQQQRNDGTHVTENKRDLANTRSSRSDVKDTKDLGDEKLAAPSAPAVLGATSRRDQELPSINRNPRNDSRGRRKTSRDRPSNNEERLPPANTVMPPITTWSNEDMMKAEAFGKKSPPRMQNANATIAATSNNVNAHRDRSSDLWQQSQQNKTIYQERPVRNQDESRQQGYNSRGRYQERGDENHRPAQSHLSRNHYHDRTSQSQDWNRTNNLSSYGKPNDYIVKTQTFENSRLAQANINRASNNRDLREVINERRMQGQQNFQNKVHHGIEHHTNQRGPNQGQVYHHQYAQSHLVMHQHQMGHNQQQSPQAHVMQQQQQQPLSSQHHQQSQQQTQRHIQVPTSSQQQASSQTQPQTNPQAQQTQHQNHRQQPTTTQAQSHQGASRQTTVSSTTSDGSSQDLGRVSSGTTSTDPINSRPIIKTDTYTGGMHSHQQPLSQHSQNHRSMTGPMAQQGSAPTTSHMVPSHMGAGAQPQYYTPGSRDPTASAAAVAAAYHGYIPGGHTVMDATRYHMASQQLTDHGYMTTSNQTSDVSGGPVLHQQSMYPDTSAGGAVANSAFLTQHPGSTISPNTNIPITGAGPQLPPVSYIQHSQYPPPPYPYTQPQHNQGPPQSGHAYPPYWTYI</sequence>
<feature type="compositionally biased region" description="Polar residues" evidence="18">
    <location>
        <begin position="81"/>
        <end position="90"/>
    </location>
</feature>
<feature type="region of interest" description="Disordered" evidence="18">
    <location>
        <begin position="608"/>
        <end position="695"/>
    </location>
</feature>
<evidence type="ECO:0000256" key="4">
    <source>
        <dbReference type="ARBA" id="ARBA00004556"/>
    </source>
</evidence>
<evidence type="ECO:0000256" key="12">
    <source>
        <dbReference type="ARBA" id="ARBA00022845"/>
    </source>
</evidence>
<dbReference type="GO" id="GO:0048471">
    <property type="term" value="C:perinuclear region of cytoplasm"/>
    <property type="evidence" value="ECO:0007669"/>
    <property type="project" value="UniProtKB-SubCell"/>
</dbReference>
<feature type="compositionally biased region" description="Basic and acidic residues" evidence="18">
    <location>
        <begin position="484"/>
        <end position="516"/>
    </location>
</feature>
<feature type="compositionally biased region" description="Basic and acidic residues" evidence="18">
    <location>
        <begin position="634"/>
        <end position="643"/>
    </location>
</feature>
<evidence type="ECO:0000256" key="16">
    <source>
        <dbReference type="ARBA" id="ARBA00023242"/>
    </source>
</evidence>
<dbReference type="GO" id="GO:0006397">
    <property type="term" value="P:mRNA processing"/>
    <property type="evidence" value="ECO:0007669"/>
    <property type="project" value="UniProtKB-KW"/>
</dbReference>
<keyword evidence="7" id="KW-0813">Transport</keyword>
<feature type="compositionally biased region" description="Polar residues" evidence="18">
    <location>
        <begin position="155"/>
        <end position="182"/>
    </location>
</feature>
<feature type="compositionally biased region" description="Polar residues" evidence="18">
    <location>
        <begin position="619"/>
        <end position="630"/>
    </location>
</feature>
<feature type="compositionally biased region" description="Polar residues" evidence="18">
    <location>
        <begin position="854"/>
        <end position="863"/>
    </location>
</feature>
<feature type="compositionally biased region" description="Polar residues" evidence="18">
    <location>
        <begin position="28"/>
        <end position="58"/>
    </location>
</feature>
<keyword evidence="17" id="KW-0966">Cell projection</keyword>
<dbReference type="GO" id="GO:0016607">
    <property type="term" value="C:nuclear speck"/>
    <property type="evidence" value="ECO:0007669"/>
    <property type="project" value="UniProtKB-SubCell"/>
</dbReference>
<name>A0A6G1SHN8_9ACAR</name>
<evidence type="ECO:0000256" key="13">
    <source>
        <dbReference type="ARBA" id="ARBA00022884"/>
    </source>
</evidence>
<feature type="compositionally biased region" description="Polar residues" evidence="18">
    <location>
        <begin position="678"/>
        <end position="693"/>
    </location>
</feature>
<feature type="compositionally biased region" description="Basic and acidic residues" evidence="18">
    <location>
        <begin position="287"/>
        <end position="300"/>
    </location>
</feature>
<feature type="compositionally biased region" description="Basic and acidic residues" evidence="18">
    <location>
        <begin position="317"/>
        <end position="394"/>
    </location>
</feature>
<proteinExistence type="inferred from homology"/>
<feature type="region of interest" description="Disordered" evidence="18">
    <location>
        <begin position="774"/>
        <end position="940"/>
    </location>
</feature>
<feature type="region of interest" description="Disordered" evidence="18">
    <location>
        <begin position="1048"/>
        <end position="1093"/>
    </location>
</feature>
<evidence type="ECO:0000256" key="18">
    <source>
        <dbReference type="SAM" id="MobiDB-lite"/>
    </source>
</evidence>
<keyword evidence="15" id="KW-0508">mRNA splicing</keyword>
<accession>A0A6G1SHN8</accession>
<feature type="compositionally biased region" description="Low complexity" evidence="18">
    <location>
        <begin position="907"/>
        <end position="917"/>
    </location>
</feature>
<dbReference type="GO" id="GO:0005681">
    <property type="term" value="C:spliceosomal complex"/>
    <property type="evidence" value="ECO:0007669"/>
    <property type="project" value="UniProtKB-KW"/>
</dbReference>
<feature type="compositionally biased region" description="Acidic residues" evidence="18">
    <location>
        <begin position="1"/>
        <end position="19"/>
    </location>
</feature>
<keyword evidence="11" id="KW-0509">mRNA transport</keyword>
<dbReference type="InterPro" id="IPR018545">
    <property type="entry name" value="Btz_dom"/>
</dbReference>
<dbReference type="GO" id="GO:0003729">
    <property type="term" value="F:mRNA binding"/>
    <property type="evidence" value="ECO:0007669"/>
    <property type="project" value="InterPro"/>
</dbReference>
<feature type="compositionally biased region" description="Basic and acidic residues" evidence="18">
    <location>
        <begin position="243"/>
        <end position="257"/>
    </location>
</feature>
<organism evidence="20">
    <name type="scientific">Aceria tosichella</name>
    <name type="common">wheat curl mite</name>
    <dbReference type="NCBI Taxonomy" id="561515"/>
    <lineage>
        <taxon>Eukaryota</taxon>
        <taxon>Metazoa</taxon>
        <taxon>Ecdysozoa</taxon>
        <taxon>Arthropoda</taxon>
        <taxon>Chelicerata</taxon>
        <taxon>Arachnida</taxon>
        <taxon>Acari</taxon>
        <taxon>Acariformes</taxon>
        <taxon>Trombidiformes</taxon>
        <taxon>Prostigmata</taxon>
        <taxon>Eupodina</taxon>
        <taxon>Eriophyoidea</taxon>
        <taxon>Eriophyidae</taxon>
        <taxon>Eriophyinae</taxon>
        <taxon>Aceriini</taxon>
        <taxon>Aceria</taxon>
    </lineage>
</organism>
<feature type="compositionally biased region" description="Basic and acidic residues" evidence="18">
    <location>
        <begin position="91"/>
        <end position="101"/>
    </location>
</feature>
<feature type="compositionally biased region" description="Basic and acidic residues" evidence="18">
    <location>
        <begin position="652"/>
        <end position="662"/>
    </location>
</feature>
<dbReference type="GO" id="GO:0030425">
    <property type="term" value="C:dendrite"/>
    <property type="evidence" value="ECO:0007669"/>
    <property type="project" value="UniProtKB-SubCell"/>
</dbReference>
<evidence type="ECO:0000256" key="1">
    <source>
        <dbReference type="ARBA" id="ARBA00004210"/>
    </source>
</evidence>
<comment type="subcellular location">
    <subcellularLocation>
        <location evidence="2">Cell projection</location>
        <location evidence="2">Dendrite</location>
    </subcellularLocation>
    <subcellularLocation>
        <location evidence="1">Cytoplasm</location>
        <location evidence="1">Stress granule</location>
    </subcellularLocation>
    <subcellularLocation>
        <location evidence="4">Cytoplasm</location>
        <location evidence="4">Perinuclear region</location>
    </subcellularLocation>
    <subcellularLocation>
        <location evidence="3">Nucleus speckle</location>
    </subcellularLocation>
</comment>
<evidence type="ECO:0000256" key="2">
    <source>
        <dbReference type="ARBA" id="ARBA00004279"/>
    </source>
</evidence>
<feature type="compositionally biased region" description="Polar residues" evidence="18">
    <location>
        <begin position="138"/>
        <end position="147"/>
    </location>
</feature>
<feature type="region of interest" description="Disordered" evidence="18">
    <location>
        <begin position="243"/>
        <end position="575"/>
    </location>
</feature>
<keyword evidence="8" id="KW-0963">Cytoplasm</keyword>
<dbReference type="GO" id="GO:0051028">
    <property type="term" value="P:mRNA transport"/>
    <property type="evidence" value="ECO:0007669"/>
    <property type="project" value="UniProtKB-KW"/>
</dbReference>
<keyword evidence="12" id="KW-0810">Translation regulation</keyword>
<gene>
    <name evidence="20" type="primary">casc3</name>
    <name evidence="20" type="ORF">g.9722</name>
</gene>
<evidence type="ECO:0000256" key="15">
    <source>
        <dbReference type="ARBA" id="ARBA00023187"/>
    </source>
</evidence>